<gene>
    <name evidence="4" type="ORF">H4W34_004056</name>
</gene>
<dbReference type="PANTHER" id="PTHR42760">
    <property type="entry name" value="SHORT-CHAIN DEHYDROGENASES/REDUCTASES FAMILY MEMBER"/>
    <property type="match status" value="1"/>
</dbReference>
<reference evidence="4 5" key="1">
    <citation type="submission" date="2020-10" db="EMBL/GenBank/DDBJ databases">
        <title>Sequencing the genomes of 1000 actinobacteria strains.</title>
        <authorList>
            <person name="Klenk H.-P."/>
        </authorList>
    </citation>
    <scope>NUCLEOTIDE SEQUENCE [LARGE SCALE GENOMIC DNA]</scope>
    <source>
        <strain evidence="4 5">DSM 46744</strain>
    </source>
</reference>
<dbReference type="NCBIfam" id="NF005559">
    <property type="entry name" value="PRK07231.1"/>
    <property type="match status" value="1"/>
</dbReference>
<dbReference type="PANTHER" id="PTHR42760:SF133">
    <property type="entry name" value="3-OXOACYL-[ACYL-CARRIER-PROTEIN] REDUCTASE"/>
    <property type="match status" value="1"/>
</dbReference>
<name>A0ABR9JUR5_9ACTN</name>
<dbReference type="RefSeq" id="WP_192760638.1">
    <property type="nucleotide sequence ID" value="NZ_JADBDZ010000001.1"/>
</dbReference>
<proteinExistence type="inferred from homology"/>
<keyword evidence="5" id="KW-1185">Reference proteome</keyword>
<dbReference type="Gene3D" id="3.40.50.720">
    <property type="entry name" value="NAD(P)-binding Rossmann-like Domain"/>
    <property type="match status" value="1"/>
</dbReference>
<feature type="domain" description="Ketoreductase" evidence="3">
    <location>
        <begin position="14"/>
        <end position="197"/>
    </location>
</feature>
<dbReference type="PRINTS" id="PR00080">
    <property type="entry name" value="SDRFAMILY"/>
</dbReference>
<dbReference type="SMART" id="SM00822">
    <property type="entry name" value="PKS_KR"/>
    <property type="match status" value="1"/>
</dbReference>
<comment type="similarity">
    <text evidence="1">Belongs to the short-chain dehydrogenases/reductases (SDR) family.</text>
</comment>
<evidence type="ECO:0000313" key="5">
    <source>
        <dbReference type="Proteomes" id="UP000627838"/>
    </source>
</evidence>
<accession>A0ABR9JUR5</accession>
<dbReference type="InterPro" id="IPR057326">
    <property type="entry name" value="KR_dom"/>
</dbReference>
<dbReference type="Proteomes" id="UP000627838">
    <property type="component" value="Unassembled WGS sequence"/>
</dbReference>
<evidence type="ECO:0000256" key="2">
    <source>
        <dbReference type="ARBA" id="ARBA00023002"/>
    </source>
</evidence>
<dbReference type="InterPro" id="IPR002347">
    <property type="entry name" value="SDR_fam"/>
</dbReference>
<organism evidence="4 5">
    <name type="scientific">Actinomadura algeriensis</name>
    <dbReference type="NCBI Taxonomy" id="1679523"/>
    <lineage>
        <taxon>Bacteria</taxon>
        <taxon>Bacillati</taxon>
        <taxon>Actinomycetota</taxon>
        <taxon>Actinomycetes</taxon>
        <taxon>Streptosporangiales</taxon>
        <taxon>Thermomonosporaceae</taxon>
        <taxon>Actinomadura</taxon>
    </lineage>
</organism>
<dbReference type="Pfam" id="PF13561">
    <property type="entry name" value="adh_short_C2"/>
    <property type="match status" value="1"/>
</dbReference>
<dbReference type="EMBL" id="JADBDZ010000001">
    <property type="protein sequence ID" value="MBE1534223.1"/>
    <property type="molecule type" value="Genomic_DNA"/>
</dbReference>
<dbReference type="CDD" id="cd05233">
    <property type="entry name" value="SDR_c"/>
    <property type="match status" value="1"/>
</dbReference>
<dbReference type="PROSITE" id="PS00061">
    <property type="entry name" value="ADH_SHORT"/>
    <property type="match status" value="1"/>
</dbReference>
<dbReference type="GO" id="GO:0004316">
    <property type="term" value="F:3-oxoacyl-[acyl-carrier-protein] reductase (NADPH) activity"/>
    <property type="evidence" value="ECO:0007669"/>
    <property type="project" value="UniProtKB-EC"/>
</dbReference>
<protein>
    <submittedName>
        <fullName evidence="4">3-oxoacyl-[acyl-carrier protein] reductase</fullName>
        <ecNumber evidence="4">1.1.1.100</ecNumber>
    </submittedName>
</protein>
<evidence type="ECO:0000313" key="4">
    <source>
        <dbReference type="EMBL" id="MBE1534223.1"/>
    </source>
</evidence>
<sequence length="267" mass="27569">MHTELERAFDLTGRTAVVTGAAGGIGRRTCVTLAQAGADVVLTDVDESGLGETAGAVRDLGRTATVVPADVTDRTAVDALAQTALDAHGRIDVWANVAGVIRYGTVVDTREEDLDLIFDINVKGTYWGCAAAARAMTPRGSGSIINVASTGMDSASPGISCYAMSKAAVATLTRTLAAEVGPQGVRVNTVAPGWVPTGMTARYWTNDDGTVDEAKREQIYADRASHAPLGTIGEPSDIALAILYLAADASRFVTGQVLRANGGVSMA</sequence>
<keyword evidence="2 4" id="KW-0560">Oxidoreductase</keyword>
<evidence type="ECO:0000259" key="3">
    <source>
        <dbReference type="SMART" id="SM00822"/>
    </source>
</evidence>
<dbReference type="InterPro" id="IPR020904">
    <property type="entry name" value="Sc_DH/Rdtase_CS"/>
</dbReference>
<dbReference type="PRINTS" id="PR00081">
    <property type="entry name" value="GDHRDH"/>
</dbReference>
<dbReference type="InterPro" id="IPR036291">
    <property type="entry name" value="NAD(P)-bd_dom_sf"/>
</dbReference>
<evidence type="ECO:0000256" key="1">
    <source>
        <dbReference type="ARBA" id="ARBA00006484"/>
    </source>
</evidence>
<comment type="caution">
    <text evidence="4">The sequence shown here is derived from an EMBL/GenBank/DDBJ whole genome shotgun (WGS) entry which is preliminary data.</text>
</comment>
<dbReference type="SUPFAM" id="SSF51735">
    <property type="entry name" value="NAD(P)-binding Rossmann-fold domains"/>
    <property type="match status" value="1"/>
</dbReference>
<dbReference type="EC" id="1.1.1.100" evidence="4"/>